<organism evidence="2 3">
    <name type="scientific">Micrococcus lylae</name>
    <dbReference type="NCBI Taxonomy" id="1273"/>
    <lineage>
        <taxon>Bacteria</taxon>
        <taxon>Bacillati</taxon>
        <taxon>Actinomycetota</taxon>
        <taxon>Actinomycetes</taxon>
        <taxon>Micrococcales</taxon>
        <taxon>Micrococcaceae</taxon>
        <taxon>Micrococcus</taxon>
    </lineage>
</organism>
<dbReference type="RefSeq" id="WP_087133545.1">
    <property type="nucleotide sequence ID" value="NZ_FUKP01000014.1"/>
</dbReference>
<evidence type="ECO:0000313" key="3">
    <source>
        <dbReference type="Proteomes" id="UP000196230"/>
    </source>
</evidence>
<proteinExistence type="predicted"/>
<accession>A0A1R4IIG8</accession>
<feature type="compositionally biased region" description="Gly residues" evidence="1">
    <location>
        <begin position="485"/>
        <end position="516"/>
    </location>
</feature>
<name>A0A1R4IIG8_9MICC</name>
<dbReference type="EMBL" id="FUKP01000014">
    <property type="protein sequence ID" value="SJN19143.1"/>
    <property type="molecule type" value="Genomic_DNA"/>
</dbReference>
<dbReference type="InterPro" id="IPR003615">
    <property type="entry name" value="HNH_nuc"/>
</dbReference>
<protein>
    <submittedName>
        <fullName evidence="2">Uncharacterized protein</fullName>
    </submittedName>
</protein>
<reference evidence="2 3" key="1">
    <citation type="submission" date="2017-02" db="EMBL/GenBank/DDBJ databases">
        <authorList>
            <person name="Peterson S.W."/>
        </authorList>
    </citation>
    <scope>NUCLEOTIDE SEQUENCE [LARGE SCALE GENOMIC DNA]</scope>
    <source>
        <strain evidence="2 3">2B3F</strain>
    </source>
</reference>
<sequence>MDIGINWGAFPPLADAAGLETAADSLRTHARGFAQIIWDNRDTWKGLGATFESPDAGTLLAVLNPNEPRADDVFTDTNKAADALDEFAATERGLATEKDALHGQYQSLLNEIGDNAEWVKDEDLVKRQQGIVDSMNDIISRHQSAEMTCANAINALYGGTRYVQASADGSVPEGAQAYGMSREQLNSASGAGETPWAKPAEWDKPWYRDVVDGVVDFGSGVWESLKGTVTGLVALVNPFDWETFSATWSGIGTLATDLAVTATPVGAFVSDERRAESGDRLVATAKAVANVEMWKENPAKAAGMLTGDLATVFLPGGAVAKGVTTAAKSGKAVSLAGKAGKFATKFGVPAAKADKFALSTVKGLNSTAMRIDDMSQSVSRLKYEAKLKAMDLVPDRMAAGLTRARASVEPLTVKGIVGAPQSRAVKEASLEEGFTVKAIVDAPQSEAARVQSRVEAGVVSERVPAMAGGGGSAGGGAGVVDSAAGPGGTRSGGGSADVGSGSGGGPGGSGSGGVGDGMPDVPEPRDRPAGQWPDVVEDASKAQRVERIDGYLDSSQTPRGTGVTGADEYTTRMGRGVYERVDPDSTAVTREVELQVRAKWDDASIEDAVRKERYLEQDLVDNGGRKTFVTGTDREITRREVISDYDRAMSLDMPDAVRENILGRQDELASTLRAQGKSEEFIQESLQSQRDVILRDELSKYDLDHKVDLQLGGKDDLDNMNWLRKDVNRSFGSQLKWRSKILGVTDFFDETQGVEFSALSIGRVR</sequence>
<gene>
    <name evidence="2" type="ORF">FM125_02480</name>
</gene>
<dbReference type="Proteomes" id="UP000196230">
    <property type="component" value="Unassembled WGS sequence"/>
</dbReference>
<evidence type="ECO:0000313" key="2">
    <source>
        <dbReference type="EMBL" id="SJN19143.1"/>
    </source>
</evidence>
<evidence type="ECO:0000256" key="1">
    <source>
        <dbReference type="SAM" id="MobiDB-lite"/>
    </source>
</evidence>
<dbReference type="CDD" id="cd00085">
    <property type="entry name" value="HNHc"/>
    <property type="match status" value="1"/>
</dbReference>
<feature type="region of interest" description="Disordered" evidence="1">
    <location>
        <begin position="548"/>
        <end position="570"/>
    </location>
</feature>
<feature type="compositionally biased region" description="Gly residues" evidence="1">
    <location>
        <begin position="467"/>
        <end position="478"/>
    </location>
</feature>
<dbReference type="AlphaFoldDB" id="A0A1R4IIG8"/>
<feature type="region of interest" description="Disordered" evidence="1">
    <location>
        <begin position="467"/>
        <end position="532"/>
    </location>
</feature>